<dbReference type="GO" id="GO:0004721">
    <property type="term" value="F:phosphoprotein phosphatase activity"/>
    <property type="evidence" value="ECO:0007669"/>
    <property type="project" value="InterPro"/>
</dbReference>
<keyword evidence="5" id="KW-1185">Reference proteome</keyword>
<organism evidence="4 5">
    <name type="scientific">Oxalobacter vibrioformis</name>
    <dbReference type="NCBI Taxonomy" id="933080"/>
    <lineage>
        <taxon>Bacteria</taxon>
        <taxon>Pseudomonadati</taxon>
        <taxon>Pseudomonadota</taxon>
        <taxon>Betaproteobacteria</taxon>
        <taxon>Burkholderiales</taxon>
        <taxon>Oxalobacteraceae</taxon>
        <taxon>Oxalobacter</taxon>
    </lineage>
</organism>
<evidence type="ECO:0000256" key="1">
    <source>
        <dbReference type="ARBA" id="ARBA00009580"/>
    </source>
</evidence>
<evidence type="ECO:0000313" key="5">
    <source>
        <dbReference type="Proteomes" id="UP001156215"/>
    </source>
</evidence>
<feature type="signal peptide" evidence="2">
    <location>
        <begin position="1"/>
        <end position="23"/>
    </location>
</feature>
<feature type="chain" id="PRO_5038812990" evidence="2">
    <location>
        <begin position="24"/>
        <end position="264"/>
    </location>
</feature>
<dbReference type="InterPro" id="IPR016130">
    <property type="entry name" value="Tyr_Pase_AS"/>
</dbReference>
<comment type="similarity">
    <text evidence="1">Belongs to the protein-tyrosine phosphatase family.</text>
</comment>
<gene>
    <name evidence="4" type="ORF">NB640_01340</name>
</gene>
<sequence length="264" mass="29945">MSNTKYLLSCLLALLALCLTPHGYTKSPAPGERIVLETTWNTRDLGGYNAANGKKVIHGKLFRTDEPSSLSEKDMRTLSAIPLVTLIDFRSIKEQQDKPDRLPENIRRYYFLPITPGKLSDVDDAKIDENLMIRIYRELVTDKEAIAQYTEFFRILQADDSAPLAFHCAAGKDRTGVGAALVLYSLGVDDTTIMKDYLQSASYIHEKYADILKQKPAYAPLLAVKREYLQAAIDTIRNHYGSMDNYLQKVLQVNISRMQEKYLQ</sequence>
<evidence type="ECO:0000256" key="2">
    <source>
        <dbReference type="SAM" id="SignalP"/>
    </source>
</evidence>
<dbReference type="PROSITE" id="PS00383">
    <property type="entry name" value="TYR_PHOSPHATASE_1"/>
    <property type="match status" value="1"/>
</dbReference>
<keyword evidence="2" id="KW-0732">Signal</keyword>
<dbReference type="Pfam" id="PF13350">
    <property type="entry name" value="Y_phosphatase3"/>
    <property type="match status" value="1"/>
</dbReference>
<reference evidence="4" key="1">
    <citation type="journal article" date="2022" name="Front. Microbiol.">
        <title>New perspectives on an old grouping: The genomic and phenotypic variability of Oxalobacter formigenes and the implications for calcium oxalate stone prevention.</title>
        <authorList>
            <person name="Chmiel J.A."/>
            <person name="Carr C."/>
            <person name="Stuivenberg G.A."/>
            <person name="Venema R."/>
            <person name="Chanyi R.M."/>
            <person name="Al K.F."/>
            <person name="Giguere D."/>
            <person name="Say H."/>
            <person name="Akouris P.P."/>
            <person name="Dominguez Romero S.A."/>
            <person name="Kwong A."/>
            <person name="Tai V."/>
            <person name="Koval S.F."/>
            <person name="Razvi H."/>
            <person name="Bjazevic J."/>
            <person name="Burton J.P."/>
        </authorList>
    </citation>
    <scope>NUCLEOTIDE SEQUENCE</scope>
    <source>
        <strain evidence="4">WoOx3</strain>
    </source>
</reference>
<protein>
    <submittedName>
        <fullName evidence="4">Tyrosine-protein phosphatase</fullName>
    </submittedName>
</protein>
<dbReference type="Gene3D" id="3.90.190.10">
    <property type="entry name" value="Protein tyrosine phosphatase superfamily"/>
    <property type="match status" value="1"/>
</dbReference>
<dbReference type="AlphaFoldDB" id="A0A9E9M005"/>
<feature type="domain" description="Tyrosine specific protein phosphatases" evidence="3">
    <location>
        <begin position="150"/>
        <end position="219"/>
    </location>
</feature>
<dbReference type="InterPro" id="IPR026893">
    <property type="entry name" value="Tyr/Ser_Pase_IphP-type"/>
</dbReference>
<dbReference type="PANTHER" id="PTHR31126:SF1">
    <property type="entry name" value="TYROSINE SPECIFIC PROTEIN PHOSPHATASES DOMAIN-CONTAINING PROTEIN"/>
    <property type="match status" value="1"/>
</dbReference>
<dbReference type="RefSeq" id="WP_269309348.1">
    <property type="nucleotide sequence ID" value="NZ_CP098242.1"/>
</dbReference>
<dbReference type="Proteomes" id="UP001156215">
    <property type="component" value="Chromosome"/>
</dbReference>
<dbReference type="InterPro" id="IPR029021">
    <property type="entry name" value="Prot-tyrosine_phosphatase-like"/>
</dbReference>
<proteinExistence type="inferred from homology"/>
<dbReference type="EMBL" id="CP098242">
    <property type="protein sequence ID" value="WAW10338.1"/>
    <property type="molecule type" value="Genomic_DNA"/>
</dbReference>
<evidence type="ECO:0000259" key="3">
    <source>
        <dbReference type="PROSITE" id="PS50056"/>
    </source>
</evidence>
<name>A0A9E9M005_9BURK</name>
<dbReference type="InterPro" id="IPR000387">
    <property type="entry name" value="Tyr_Pase_dom"/>
</dbReference>
<dbReference type="PANTHER" id="PTHR31126">
    <property type="entry name" value="TYROSINE-PROTEIN PHOSPHATASE"/>
    <property type="match status" value="1"/>
</dbReference>
<dbReference type="KEGG" id="ovb:NB640_01340"/>
<evidence type="ECO:0000313" key="4">
    <source>
        <dbReference type="EMBL" id="WAW10338.1"/>
    </source>
</evidence>
<accession>A0A9E9M005</accession>
<dbReference type="SUPFAM" id="SSF52799">
    <property type="entry name" value="(Phosphotyrosine protein) phosphatases II"/>
    <property type="match status" value="1"/>
</dbReference>
<dbReference type="PROSITE" id="PS50056">
    <property type="entry name" value="TYR_PHOSPHATASE_2"/>
    <property type="match status" value="1"/>
</dbReference>